<dbReference type="InterPro" id="IPR011006">
    <property type="entry name" value="CheY-like_superfamily"/>
</dbReference>
<dbReference type="SUPFAM" id="SSF46689">
    <property type="entry name" value="Homeodomain-like"/>
    <property type="match status" value="2"/>
</dbReference>
<dbReference type="Pfam" id="PF00072">
    <property type="entry name" value="Response_reg"/>
    <property type="match status" value="1"/>
</dbReference>
<organism evidence="7 8">
    <name type="scientific">Paenibacillus agricola</name>
    <dbReference type="NCBI Taxonomy" id="2716264"/>
    <lineage>
        <taxon>Bacteria</taxon>
        <taxon>Bacillati</taxon>
        <taxon>Bacillota</taxon>
        <taxon>Bacilli</taxon>
        <taxon>Bacillales</taxon>
        <taxon>Paenibacillaceae</taxon>
        <taxon>Paenibacillus</taxon>
    </lineage>
</organism>
<evidence type="ECO:0000256" key="4">
    <source>
        <dbReference type="PROSITE-ProRule" id="PRU00169"/>
    </source>
</evidence>
<evidence type="ECO:0000259" key="6">
    <source>
        <dbReference type="PROSITE" id="PS50110"/>
    </source>
</evidence>
<dbReference type="SMART" id="SM00448">
    <property type="entry name" value="REC"/>
    <property type="match status" value="1"/>
</dbReference>
<keyword evidence="4" id="KW-0597">Phosphoprotein</keyword>
<feature type="domain" description="Response regulatory" evidence="6">
    <location>
        <begin position="16"/>
        <end position="132"/>
    </location>
</feature>
<name>A0ABX0IY46_9BACL</name>
<keyword evidence="8" id="KW-1185">Reference proteome</keyword>
<dbReference type="PANTHER" id="PTHR43280">
    <property type="entry name" value="ARAC-FAMILY TRANSCRIPTIONAL REGULATOR"/>
    <property type="match status" value="1"/>
</dbReference>
<reference evidence="7" key="1">
    <citation type="submission" date="2020-03" db="EMBL/GenBank/DDBJ databases">
        <title>Draft sequencing of Paenibacilllus sp. S3N08.</title>
        <authorList>
            <person name="Kim D.-U."/>
        </authorList>
    </citation>
    <scope>NUCLEOTIDE SEQUENCE</scope>
    <source>
        <strain evidence="7">S3N08</strain>
    </source>
</reference>
<evidence type="ECO:0000256" key="3">
    <source>
        <dbReference type="ARBA" id="ARBA00023163"/>
    </source>
</evidence>
<dbReference type="PROSITE" id="PS01124">
    <property type="entry name" value="HTH_ARAC_FAMILY_2"/>
    <property type="match status" value="1"/>
</dbReference>
<dbReference type="SMART" id="SM00342">
    <property type="entry name" value="HTH_ARAC"/>
    <property type="match status" value="1"/>
</dbReference>
<dbReference type="PROSITE" id="PS50110">
    <property type="entry name" value="RESPONSE_REGULATORY"/>
    <property type="match status" value="1"/>
</dbReference>
<dbReference type="SUPFAM" id="SSF52172">
    <property type="entry name" value="CheY-like"/>
    <property type="match status" value="1"/>
</dbReference>
<evidence type="ECO:0000313" key="8">
    <source>
        <dbReference type="Proteomes" id="UP001165962"/>
    </source>
</evidence>
<evidence type="ECO:0000313" key="7">
    <source>
        <dbReference type="EMBL" id="NHN28882.1"/>
    </source>
</evidence>
<dbReference type="RefSeq" id="WP_166146150.1">
    <property type="nucleotide sequence ID" value="NZ_JAAOIW010000001.1"/>
</dbReference>
<keyword evidence="3" id="KW-0804">Transcription</keyword>
<evidence type="ECO:0000256" key="1">
    <source>
        <dbReference type="ARBA" id="ARBA00023015"/>
    </source>
</evidence>
<dbReference type="EMBL" id="JAAOIW010000001">
    <property type="protein sequence ID" value="NHN28882.1"/>
    <property type="molecule type" value="Genomic_DNA"/>
</dbReference>
<protein>
    <submittedName>
        <fullName evidence="7">Response regulator</fullName>
    </submittedName>
</protein>
<dbReference type="PROSITE" id="PS00041">
    <property type="entry name" value="HTH_ARAC_FAMILY_1"/>
    <property type="match status" value="1"/>
</dbReference>
<dbReference type="Proteomes" id="UP001165962">
    <property type="component" value="Unassembled WGS sequence"/>
</dbReference>
<sequence>MGEYGGSKGVAKNLLRIIIVDDELPIRQRLQMFDWLACGAEVVGEAENGEEALDLCASLLPDIVFTDIKMPVMTGLDLLKQISQEYPEIPVVLITSFDDFNYVHQALKMGAVDYLMKVTLRQEELAQTIDKARAWIQNRFSQKEYERGELRKHKSQMFRQMLGHSQPQPQEQSQELLKELLQPERLPELPFRFIRLITRVKREDEMVVDQQLQEVLNVLQKKNKPAGPCYWFWFSINLGDYLVWFPHAQTLDELTAAANHMLSHIRASLATSMPYLFHEAAVYAIISSEVHSYSEYREVFRETFYWVDYCFFNEDYSVFMGKPVPMQVMDGKLEFELRTGFRRSLTDISSFNEYIRNDFNAWMLKHRVHPAGIRMFLKSELQEWNSGSKDIAQDHNQLATRIDQSATMDELISNMIYWMEDKRGDFVRTEIRRAKEMIQQRLGEPVTLSAIAEEVGLSGDYFGRLFHEELGMTFKEYLTRCRIEKAIELLQTTNLKVYTVSEMVGFPSYRYFAPLFRKFTGLSPSDYKRG</sequence>
<evidence type="ECO:0000256" key="2">
    <source>
        <dbReference type="ARBA" id="ARBA00023125"/>
    </source>
</evidence>
<comment type="caution">
    <text evidence="7">The sequence shown here is derived from an EMBL/GenBank/DDBJ whole genome shotgun (WGS) entry which is preliminary data.</text>
</comment>
<feature type="domain" description="HTH araC/xylS-type" evidence="5">
    <location>
        <begin position="432"/>
        <end position="530"/>
    </location>
</feature>
<accession>A0ABX0IY46</accession>
<evidence type="ECO:0000259" key="5">
    <source>
        <dbReference type="PROSITE" id="PS01124"/>
    </source>
</evidence>
<feature type="modified residue" description="4-aspartylphosphate" evidence="4">
    <location>
        <position position="67"/>
    </location>
</feature>
<dbReference type="Pfam" id="PF12833">
    <property type="entry name" value="HTH_18"/>
    <property type="match status" value="1"/>
</dbReference>
<dbReference type="InterPro" id="IPR018060">
    <property type="entry name" value="HTH_AraC"/>
</dbReference>
<keyword evidence="2" id="KW-0238">DNA-binding</keyword>
<dbReference type="Gene3D" id="1.10.10.60">
    <property type="entry name" value="Homeodomain-like"/>
    <property type="match status" value="2"/>
</dbReference>
<proteinExistence type="predicted"/>
<dbReference type="InterPro" id="IPR001789">
    <property type="entry name" value="Sig_transdc_resp-reg_receiver"/>
</dbReference>
<dbReference type="Gene3D" id="3.40.50.2300">
    <property type="match status" value="1"/>
</dbReference>
<dbReference type="PANTHER" id="PTHR43280:SF28">
    <property type="entry name" value="HTH-TYPE TRANSCRIPTIONAL ACTIVATOR RHAS"/>
    <property type="match status" value="1"/>
</dbReference>
<dbReference type="InterPro" id="IPR009057">
    <property type="entry name" value="Homeodomain-like_sf"/>
</dbReference>
<keyword evidence="1" id="KW-0805">Transcription regulation</keyword>
<dbReference type="CDD" id="cd17536">
    <property type="entry name" value="REC_YesN-like"/>
    <property type="match status" value="1"/>
</dbReference>
<dbReference type="InterPro" id="IPR018062">
    <property type="entry name" value="HTH_AraC-typ_CS"/>
</dbReference>
<gene>
    <name evidence="7" type="ORF">G9U52_03425</name>
</gene>